<comment type="similarity">
    <text evidence="3">Belongs to the peptidase C56 family. HSP31-like subfamily.</text>
</comment>
<evidence type="ECO:0000313" key="6">
    <source>
        <dbReference type="Proteomes" id="UP000276770"/>
    </source>
</evidence>
<dbReference type="GO" id="GO:0019172">
    <property type="term" value="F:glyoxalase III activity"/>
    <property type="evidence" value="ECO:0007669"/>
    <property type="project" value="TreeGrafter"/>
</dbReference>
<dbReference type="GO" id="GO:0005737">
    <property type="term" value="C:cytoplasm"/>
    <property type="evidence" value="ECO:0007669"/>
    <property type="project" value="TreeGrafter"/>
</dbReference>
<keyword evidence="5" id="KW-0315">Glutamine amidotransferase</keyword>
<dbReference type="InterPro" id="IPR050325">
    <property type="entry name" value="Prot/Nucl_acid_deglycase"/>
</dbReference>
<sequence>MIVKKVVMVLTNSSKIDEENETGLWLSEFAEPYVEFKKNGIEVKVVSPEGGKIPVDPTSLEDEQPNEWNEPIAKLENTEILESVHFEDYHGIFLPGGHGTMFDLPESDALKEALAHFAEHNKLIGAVCHGPAGFVGTKLSNGKWLVDGVSMTAFTNEEEQQTGLDSLMPFLLESKLREQGAQFEASQAWSDHVVEDGNFITGQNPQSSQSAAEAFVKALKK</sequence>
<comment type="caution">
    <text evidence="5">The sequence shown here is derived from an EMBL/GenBank/DDBJ whole genome shotgun (WGS) entry which is preliminary data.</text>
</comment>
<name>A0A3L7K1S0_9BACI</name>
<proteinExistence type="inferred from homology"/>
<dbReference type="PANTHER" id="PTHR48094">
    <property type="entry name" value="PROTEIN/NUCLEIC ACID DEGLYCASE DJ-1-RELATED"/>
    <property type="match status" value="1"/>
</dbReference>
<dbReference type="Pfam" id="PF01965">
    <property type="entry name" value="DJ-1_PfpI"/>
    <property type="match status" value="1"/>
</dbReference>
<dbReference type="InterPro" id="IPR002818">
    <property type="entry name" value="DJ-1/PfpI"/>
</dbReference>
<dbReference type="CDD" id="cd03141">
    <property type="entry name" value="GATase1_Hsp31_like"/>
    <property type="match status" value="1"/>
</dbReference>
<dbReference type="Gene3D" id="3.40.50.880">
    <property type="match status" value="1"/>
</dbReference>
<gene>
    <name evidence="5" type="ORF">D9X91_07795</name>
</gene>
<evidence type="ECO:0000259" key="4">
    <source>
        <dbReference type="Pfam" id="PF01965"/>
    </source>
</evidence>
<keyword evidence="1" id="KW-0346">Stress response</keyword>
<reference evidence="5 6" key="1">
    <citation type="submission" date="2018-10" db="EMBL/GenBank/DDBJ databases">
        <title>Falsibacillus sp. genome draft.</title>
        <authorList>
            <person name="Shi S."/>
        </authorList>
    </citation>
    <scope>NUCLEOTIDE SEQUENCE [LARGE SCALE GENOMIC DNA]</scope>
    <source>
        <strain evidence="5 6">GY 10110</strain>
    </source>
</reference>
<dbReference type="GO" id="GO:0016740">
    <property type="term" value="F:transferase activity"/>
    <property type="evidence" value="ECO:0007669"/>
    <property type="project" value="UniProtKB-KW"/>
</dbReference>
<protein>
    <submittedName>
        <fullName evidence="5">Type 1 glutamine amidotransferase domain-containing protein</fullName>
    </submittedName>
</protein>
<dbReference type="SUPFAM" id="SSF52317">
    <property type="entry name" value="Class I glutamine amidotransferase-like"/>
    <property type="match status" value="1"/>
</dbReference>
<dbReference type="OrthoDB" id="9792284at2"/>
<dbReference type="EMBL" id="RCVZ01000004">
    <property type="protein sequence ID" value="RLQ96339.1"/>
    <property type="molecule type" value="Genomic_DNA"/>
</dbReference>
<keyword evidence="5" id="KW-0808">Transferase</keyword>
<feature type="domain" description="DJ-1/PfpI" evidence="4">
    <location>
        <begin position="27"/>
        <end position="217"/>
    </location>
</feature>
<evidence type="ECO:0000256" key="1">
    <source>
        <dbReference type="ARBA" id="ARBA00023016"/>
    </source>
</evidence>
<accession>A0A3L7K1S0</accession>
<evidence type="ECO:0000256" key="3">
    <source>
        <dbReference type="ARBA" id="ARBA00038493"/>
    </source>
</evidence>
<dbReference type="AlphaFoldDB" id="A0A3L7K1S0"/>
<dbReference type="InterPro" id="IPR029062">
    <property type="entry name" value="Class_I_gatase-like"/>
</dbReference>
<evidence type="ECO:0000313" key="5">
    <source>
        <dbReference type="EMBL" id="RLQ96339.1"/>
    </source>
</evidence>
<keyword evidence="2" id="KW-0456">Lyase</keyword>
<organism evidence="5 6">
    <name type="scientific">Falsibacillus albus</name>
    <dbReference type="NCBI Taxonomy" id="2478915"/>
    <lineage>
        <taxon>Bacteria</taxon>
        <taxon>Bacillati</taxon>
        <taxon>Bacillota</taxon>
        <taxon>Bacilli</taxon>
        <taxon>Bacillales</taxon>
        <taxon>Bacillaceae</taxon>
        <taxon>Falsibacillus</taxon>
    </lineage>
</organism>
<dbReference type="Proteomes" id="UP000276770">
    <property type="component" value="Unassembled WGS sequence"/>
</dbReference>
<keyword evidence="6" id="KW-1185">Reference proteome</keyword>
<dbReference type="GO" id="GO:0019243">
    <property type="term" value="P:methylglyoxal catabolic process to D-lactate via S-lactoyl-glutathione"/>
    <property type="evidence" value="ECO:0007669"/>
    <property type="project" value="TreeGrafter"/>
</dbReference>
<evidence type="ECO:0000256" key="2">
    <source>
        <dbReference type="ARBA" id="ARBA00023239"/>
    </source>
</evidence>
<dbReference type="PANTHER" id="PTHR48094:SF11">
    <property type="entry name" value="GLUTATHIONE-INDEPENDENT GLYOXALASE HSP31-RELATED"/>
    <property type="match status" value="1"/>
</dbReference>